<accession>A0A8S1WR28</accession>
<dbReference type="InterPro" id="IPR001650">
    <property type="entry name" value="Helicase_C-like"/>
</dbReference>
<evidence type="ECO:0000259" key="14">
    <source>
        <dbReference type="PROSITE" id="PS51194"/>
    </source>
</evidence>
<dbReference type="GO" id="GO:0005524">
    <property type="term" value="F:ATP binding"/>
    <property type="evidence" value="ECO:0007669"/>
    <property type="project" value="UniProtKB-KW"/>
</dbReference>
<evidence type="ECO:0000256" key="5">
    <source>
        <dbReference type="ARBA" id="ARBA00022552"/>
    </source>
</evidence>
<keyword evidence="5" id="KW-0698">rRNA processing</keyword>
<proteinExistence type="inferred from homology"/>
<dbReference type="OMA" id="FDRNNNE"/>
<evidence type="ECO:0000256" key="8">
    <source>
        <dbReference type="ARBA" id="ARBA00022806"/>
    </source>
</evidence>
<feature type="domain" description="Helicase ATP-binding" evidence="13">
    <location>
        <begin position="90"/>
        <end position="282"/>
    </location>
</feature>
<dbReference type="PROSITE" id="PS00039">
    <property type="entry name" value="DEAD_ATP_HELICASE"/>
    <property type="match status" value="1"/>
</dbReference>
<keyword evidence="8" id="KW-0347">Helicase</keyword>
<gene>
    <name evidence="15" type="ORF">POCTA_138.1.T0990083</name>
</gene>
<keyword evidence="10" id="KW-0539">Nucleus</keyword>
<feature type="compositionally biased region" description="Low complexity" evidence="12">
    <location>
        <begin position="558"/>
        <end position="567"/>
    </location>
</feature>
<evidence type="ECO:0000313" key="16">
    <source>
        <dbReference type="Proteomes" id="UP000683925"/>
    </source>
</evidence>
<comment type="similarity">
    <text evidence="2">Belongs to the DEAD box helicase family. DDX5/DBP2 subfamily.</text>
</comment>
<dbReference type="AlphaFoldDB" id="A0A8S1WR28"/>
<feature type="region of interest" description="Disordered" evidence="12">
    <location>
        <begin position="553"/>
        <end position="597"/>
    </location>
</feature>
<organism evidence="15 16">
    <name type="scientific">Paramecium octaurelia</name>
    <dbReference type="NCBI Taxonomy" id="43137"/>
    <lineage>
        <taxon>Eukaryota</taxon>
        <taxon>Sar</taxon>
        <taxon>Alveolata</taxon>
        <taxon>Ciliophora</taxon>
        <taxon>Intramacronucleata</taxon>
        <taxon>Oligohymenophorea</taxon>
        <taxon>Peniculida</taxon>
        <taxon>Parameciidae</taxon>
        <taxon>Paramecium</taxon>
    </lineage>
</organism>
<dbReference type="PROSITE" id="PS51194">
    <property type="entry name" value="HELICASE_CTER"/>
    <property type="match status" value="1"/>
</dbReference>
<dbReference type="InterPro" id="IPR014001">
    <property type="entry name" value="Helicase_ATP-bd"/>
</dbReference>
<evidence type="ECO:0000256" key="9">
    <source>
        <dbReference type="ARBA" id="ARBA00022840"/>
    </source>
</evidence>
<feature type="region of interest" description="Disordered" evidence="12">
    <location>
        <begin position="465"/>
        <end position="499"/>
    </location>
</feature>
<keyword evidence="4" id="KW-0690">Ribosome biogenesis</keyword>
<evidence type="ECO:0000313" key="15">
    <source>
        <dbReference type="EMBL" id="CAD8191197.1"/>
    </source>
</evidence>
<evidence type="ECO:0000256" key="11">
    <source>
        <dbReference type="ARBA" id="ARBA00037449"/>
    </source>
</evidence>
<dbReference type="EC" id="3.6.4.13" evidence="3"/>
<feature type="compositionally biased region" description="Polar residues" evidence="12">
    <location>
        <begin position="943"/>
        <end position="1001"/>
    </location>
</feature>
<evidence type="ECO:0000256" key="7">
    <source>
        <dbReference type="ARBA" id="ARBA00022801"/>
    </source>
</evidence>
<evidence type="ECO:0000259" key="13">
    <source>
        <dbReference type="PROSITE" id="PS51192"/>
    </source>
</evidence>
<dbReference type="InterPro" id="IPR044742">
    <property type="entry name" value="DEAD/DEAH_RhlB"/>
</dbReference>
<dbReference type="InterPro" id="IPR000629">
    <property type="entry name" value="RNA-helicase_DEAD-box_CS"/>
</dbReference>
<evidence type="ECO:0000256" key="6">
    <source>
        <dbReference type="ARBA" id="ARBA00022741"/>
    </source>
</evidence>
<feature type="compositionally biased region" description="Basic and acidic residues" evidence="12">
    <location>
        <begin position="710"/>
        <end position="884"/>
    </location>
</feature>
<dbReference type="EMBL" id="CAJJDP010000098">
    <property type="protein sequence ID" value="CAD8191197.1"/>
    <property type="molecule type" value="Genomic_DNA"/>
</dbReference>
<dbReference type="PROSITE" id="PS51192">
    <property type="entry name" value="HELICASE_ATP_BIND_1"/>
    <property type="match status" value="1"/>
</dbReference>
<sequence length="1001" mass="118272">MKGLKRWSQPLGMFASCPGEFENFTKSFIDASNLQYSQEDIEKFRTDNNITIVRDGEQDNDIIQPFLDWKHFPLGPPEFQQPTAIQSEVIPIVLSGRNALAIAQTGSGKTLAYLLPALVHLEQHAMIKESPQPKLLILVPTRELGVQIYDQLLQLIEFYYGNKKQNEKENSPNLMNLKIVCIYGGNPNKKQQVELIQKGVHVIVATPGRLIELIDEGMVNLNKITMLILDEADRMLDMGFEPQVRDIVSTIREDRQTILLSATWPNEVQQLSKEFCYNPILVKIGKGAPITQKIICTGQKEKLHVLMNVLDDLIYTDKVLIFAETKKRCEDLSQSLTKQGYFCISLHGDKSQDQRDAIMKQFKDSNTRLICATDIASRGLDVKDITVVVNYDFPKSFDDYIHRIGRTGRAGAHGRSFSLLSYEKDEGILADQVITYLNSCNQEVNQELLEFKDKALKVKQERQQRKLQQYNDSSNLTGIPNSIYPPNNFSQTSESKQENCNQWEGRQQYINQGSNQKKPYHKHSRSEYNEEYKGEIQQYQQHHQRNYNMDFKNKQQQDRQPQQQFQHQQKKNQGDSRQGNVRNRFSDAEQPKTLEINQELDLKNYKLLPQFQEEDKTNSFPNKRFNDQDQNQKTYNMDFRSEHDNQNRRNNNNTQNNNHEAQFYNDKYLNHLKNDKTYNNDRNYNNHQRNYDKNFNNHNDRPNNNNFDRNNNERITFDRNNNERNFVDRSNNERNFVDKPNNERNYVDKPNNERNYVDKSNNERTYVDKPNNERNYVDKANNERNHVEKANNERNHGEKANNERNFVDRPNNERNFVDRPNNERNFVDRPNNERNFVDRSNNERYNERNNNERFNDRNNNERFTNEKNNNERFNNDRNNNERNFKVNNNERNFNNNADKNFSNQNNFDRNNNERNFNNQQASRNFTGGNDKSFNERVFAGNDKYQNNKQINSNQNDRQFNSQKNNANDQNYENDQKISSKQYQGFSKSDFTKYQNMKGQQK</sequence>
<dbReference type="GO" id="GO:0003676">
    <property type="term" value="F:nucleic acid binding"/>
    <property type="evidence" value="ECO:0007669"/>
    <property type="project" value="InterPro"/>
</dbReference>
<keyword evidence="9" id="KW-0067">ATP-binding</keyword>
<dbReference type="CDD" id="cd18787">
    <property type="entry name" value="SF2_C_DEAD"/>
    <property type="match status" value="1"/>
</dbReference>
<feature type="domain" description="Helicase C-terminal" evidence="14">
    <location>
        <begin position="308"/>
        <end position="452"/>
    </location>
</feature>
<evidence type="ECO:0000256" key="1">
    <source>
        <dbReference type="ARBA" id="ARBA00004604"/>
    </source>
</evidence>
<protein>
    <recommendedName>
        <fullName evidence="3">RNA helicase</fullName>
        <ecNumber evidence="3">3.6.4.13</ecNumber>
    </recommendedName>
</protein>
<feature type="compositionally biased region" description="Low complexity" evidence="12">
    <location>
        <begin position="680"/>
        <end position="709"/>
    </location>
</feature>
<dbReference type="SMART" id="SM00487">
    <property type="entry name" value="DEXDc"/>
    <property type="match status" value="1"/>
</dbReference>
<comment type="caution">
    <text evidence="15">The sequence shown here is derived from an EMBL/GenBank/DDBJ whole genome shotgun (WGS) entry which is preliminary data.</text>
</comment>
<feature type="compositionally biased region" description="Polar residues" evidence="12">
    <location>
        <begin position="466"/>
        <end position="499"/>
    </location>
</feature>
<keyword evidence="16" id="KW-1185">Reference proteome</keyword>
<feature type="compositionally biased region" description="Low complexity" evidence="12">
    <location>
        <begin position="885"/>
        <end position="920"/>
    </location>
</feature>
<dbReference type="CDD" id="cd00268">
    <property type="entry name" value="DEADc"/>
    <property type="match status" value="1"/>
</dbReference>
<dbReference type="PANTHER" id="PTHR47958">
    <property type="entry name" value="ATP-DEPENDENT RNA HELICASE DBP3"/>
    <property type="match status" value="1"/>
</dbReference>
<evidence type="ECO:0000256" key="12">
    <source>
        <dbReference type="SAM" id="MobiDB-lite"/>
    </source>
</evidence>
<evidence type="ECO:0000256" key="4">
    <source>
        <dbReference type="ARBA" id="ARBA00022517"/>
    </source>
</evidence>
<feature type="region of interest" description="Disordered" evidence="12">
    <location>
        <begin position="511"/>
        <end position="541"/>
    </location>
</feature>
<dbReference type="OrthoDB" id="307056at2759"/>
<dbReference type="Pfam" id="PF00270">
    <property type="entry name" value="DEAD"/>
    <property type="match status" value="1"/>
</dbReference>
<dbReference type="SMART" id="SM00490">
    <property type="entry name" value="HELICc"/>
    <property type="match status" value="1"/>
</dbReference>
<comment type="function">
    <text evidence="11">ATP-dependent RNA helicase required for 60S ribosomal subunit synthesis. Involved in efficient pre-rRNA processing, predominantly at site A3, which is necessary for the normal formation of 25S and 5.8S rRNAs.</text>
</comment>
<evidence type="ECO:0000256" key="2">
    <source>
        <dbReference type="ARBA" id="ARBA00009334"/>
    </source>
</evidence>
<dbReference type="Proteomes" id="UP000683925">
    <property type="component" value="Unassembled WGS sequence"/>
</dbReference>
<dbReference type="GO" id="GO:0016787">
    <property type="term" value="F:hydrolase activity"/>
    <property type="evidence" value="ECO:0007669"/>
    <property type="project" value="UniProtKB-KW"/>
</dbReference>
<dbReference type="InterPro" id="IPR011545">
    <property type="entry name" value="DEAD/DEAH_box_helicase_dom"/>
</dbReference>
<reference evidence="15" key="1">
    <citation type="submission" date="2021-01" db="EMBL/GenBank/DDBJ databases">
        <authorList>
            <consortium name="Genoscope - CEA"/>
            <person name="William W."/>
        </authorList>
    </citation>
    <scope>NUCLEOTIDE SEQUENCE</scope>
</reference>
<dbReference type="GO" id="GO:0003724">
    <property type="term" value="F:RNA helicase activity"/>
    <property type="evidence" value="ECO:0007669"/>
    <property type="project" value="UniProtKB-EC"/>
</dbReference>
<comment type="subcellular location">
    <subcellularLocation>
        <location evidence="1">Nucleus</location>
        <location evidence="1">Nucleolus</location>
    </subcellularLocation>
</comment>
<feature type="compositionally biased region" description="Basic and acidic residues" evidence="12">
    <location>
        <begin position="525"/>
        <end position="534"/>
    </location>
</feature>
<name>A0A8S1WR28_PAROT</name>
<keyword evidence="6" id="KW-0547">Nucleotide-binding</keyword>
<dbReference type="Pfam" id="PF00271">
    <property type="entry name" value="Helicase_C"/>
    <property type="match status" value="1"/>
</dbReference>
<keyword evidence="7" id="KW-0378">Hydrolase</keyword>
<evidence type="ECO:0000256" key="3">
    <source>
        <dbReference type="ARBA" id="ARBA00012552"/>
    </source>
</evidence>
<dbReference type="PROSITE" id="PS51257">
    <property type="entry name" value="PROKAR_LIPOPROTEIN"/>
    <property type="match status" value="1"/>
</dbReference>
<feature type="compositionally biased region" description="Polar residues" evidence="12">
    <location>
        <begin position="921"/>
        <end position="931"/>
    </location>
</feature>
<evidence type="ECO:0000256" key="10">
    <source>
        <dbReference type="ARBA" id="ARBA00023242"/>
    </source>
</evidence>
<feature type="region of interest" description="Disordered" evidence="12">
    <location>
        <begin position="673"/>
        <end position="1001"/>
    </location>
</feature>